<dbReference type="Proteomes" id="UP000006380">
    <property type="component" value="Chromosome"/>
</dbReference>
<dbReference type="RefSeq" id="WP_011992613.1">
    <property type="nucleotide sequence ID" value="NC_009715.2"/>
</dbReference>
<reference evidence="1" key="1">
    <citation type="submission" date="2016-07" db="EMBL/GenBank/DDBJ databases">
        <title>Comparative genomics of the Campylobacter concisus group.</title>
        <authorList>
            <person name="Miller W.G."/>
            <person name="Yee E."/>
            <person name="Chapman M.H."/>
            <person name="Huynh S."/>
            <person name="Bono J.L."/>
            <person name="On S.L.W."/>
            <person name="StLeger J."/>
            <person name="Foster G."/>
            <person name="Parker C.T."/>
        </authorList>
    </citation>
    <scope>NUCLEOTIDE SEQUENCE</scope>
    <source>
        <strain evidence="1">525.92</strain>
    </source>
</reference>
<evidence type="ECO:0000313" key="2">
    <source>
        <dbReference type="Proteomes" id="UP000006380"/>
    </source>
</evidence>
<dbReference type="KEGG" id="ccv:CCV52592_1445"/>
<dbReference type="EMBL" id="CP000767">
    <property type="protein sequence ID" value="EAU00007.1"/>
    <property type="molecule type" value="Genomic_DNA"/>
</dbReference>
<dbReference type="AlphaFoldDB" id="A7GZX1"/>
<accession>A7GZX1</accession>
<dbReference type="STRING" id="360105.CCV52592_1445"/>
<sequence length="110" mass="12244">MRQNVGCAKFVKDFKNGTITSTWAFYAGVVVVGGVAKGEGTASDSFFGEYDWDMVDDFGNETKWRMFIEEENGRALVTCYDKDGALKTIGVGVIEGDVMFVGWSEWEEEL</sequence>
<protein>
    <submittedName>
        <fullName evidence="1">Uncharacterized protein</fullName>
    </submittedName>
</protein>
<gene>
    <name evidence="1" type="ORF">CCV52592_1445</name>
</gene>
<evidence type="ECO:0000313" key="1">
    <source>
        <dbReference type="EMBL" id="EAU00007.1"/>
    </source>
</evidence>
<organism evidence="1 2">
    <name type="scientific">Campylobacter curvus (strain 525.92)</name>
    <dbReference type="NCBI Taxonomy" id="360105"/>
    <lineage>
        <taxon>Bacteria</taxon>
        <taxon>Pseudomonadati</taxon>
        <taxon>Campylobacterota</taxon>
        <taxon>Epsilonproteobacteria</taxon>
        <taxon>Campylobacterales</taxon>
        <taxon>Campylobacteraceae</taxon>
        <taxon>Campylobacter</taxon>
    </lineage>
</organism>
<dbReference type="HOGENOM" id="CLU_2166328_0_0_7"/>
<keyword evidence="2" id="KW-1185">Reference proteome</keyword>
<proteinExistence type="predicted"/>
<name>A7GZX1_CAMC5</name>